<feature type="region of interest" description="Disordered" evidence="1">
    <location>
        <begin position="469"/>
        <end position="519"/>
    </location>
</feature>
<dbReference type="AlphaFoldDB" id="A0A1Y2H8P8"/>
<name>A0A1Y2H8P8_9FUNG</name>
<dbReference type="Gene3D" id="3.20.20.105">
    <property type="entry name" value="Queuine tRNA-ribosyltransferase-like"/>
    <property type="match status" value="1"/>
</dbReference>
<feature type="compositionally biased region" description="Basic residues" evidence="1">
    <location>
        <begin position="476"/>
        <end position="486"/>
    </location>
</feature>
<dbReference type="Proteomes" id="UP000193411">
    <property type="component" value="Unassembled WGS sequence"/>
</dbReference>
<evidence type="ECO:0000259" key="2">
    <source>
        <dbReference type="Pfam" id="PF01702"/>
    </source>
</evidence>
<feature type="domain" description="tRNA-guanine(15) transglycosylase-like" evidence="2">
    <location>
        <begin position="80"/>
        <end position="427"/>
    </location>
</feature>
<organism evidence="3 4">
    <name type="scientific">Catenaria anguillulae PL171</name>
    <dbReference type="NCBI Taxonomy" id="765915"/>
    <lineage>
        <taxon>Eukaryota</taxon>
        <taxon>Fungi</taxon>
        <taxon>Fungi incertae sedis</taxon>
        <taxon>Blastocladiomycota</taxon>
        <taxon>Blastocladiomycetes</taxon>
        <taxon>Blastocladiales</taxon>
        <taxon>Catenariaceae</taxon>
        <taxon>Catenaria</taxon>
    </lineage>
</organism>
<dbReference type="EMBL" id="MCFL01000202">
    <property type="protein sequence ID" value="ORZ29412.1"/>
    <property type="molecule type" value="Genomic_DNA"/>
</dbReference>
<dbReference type="Pfam" id="PF01702">
    <property type="entry name" value="TGT"/>
    <property type="match status" value="1"/>
</dbReference>
<sequence length="519" mass="56312">MSGAGPHSHSPANPFPTSNNPRDDLPTDNPSPDFPIPAIHATPDFPSTMSVAFQLAPRASAAFRRGTLSLERTTPSSTTLHTSLASPGLFLYSRRLLIPHLTPDTYTDLVSPAAPVVDLATEQIVSNLPASYPSTIRQFASLHSQFSLFSLRDAAMSAAVAQVDNKAVVHGPDFVHARTHRGLTKISAAEWADLVAKWMPDMALVPAQVHLPGAVVGKKAAERSVVRSLAYLDAVRSQAPKDVPLWATVAGFRTVDVEQAAKGVAERVQSQTADQALISGIVVDAPTLSDLSPASPHLPADLPRYAPSLLTPDAMVRHIGSIDFFPSTMAFIFSSAGYALNLSLDKLDASANGIKFLMTRDLYAKDYSPLQAECQCWACKNHNAAYVYHLLDCHEMLGWTLLTIHNLHQLSTLFASIRASIDLDPVDTTRAKLDAWLAYYTEHVVPEQTRILESNGLFEHAAASAKAAETAEAHVPKIKKDKKRPRSAAFEQDKDGKEAEAGQGEQEQERAAKRVRKDQ</sequence>
<feature type="compositionally biased region" description="Basic and acidic residues" evidence="1">
    <location>
        <begin position="507"/>
        <end position="519"/>
    </location>
</feature>
<accession>A0A1Y2H8P8</accession>
<keyword evidence="4" id="KW-1185">Reference proteome</keyword>
<evidence type="ECO:0000313" key="3">
    <source>
        <dbReference type="EMBL" id="ORZ29412.1"/>
    </source>
</evidence>
<dbReference type="STRING" id="765915.A0A1Y2H8P8"/>
<gene>
    <name evidence="3" type="ORF">BCR44DRAFT_23122</name>
</gene>
<comment type="caution">
    <text evidence="3">The sequence shown here is derived from an EMBL/GenBank/DDBJ whole genome shotgun (WGS) entry which is preliminary data.</text>
</comment>
<dbReference type="SUPFAM" id="SSF51713">
    <property type="entry name" value="tRNA-guanine transglycosylase"/>
    <property type="match status" value="1"/>
</dbReference>
<dbReference type="OrthoDB" id="27601at2759"/>
<dbReference type="InterPro" id="IPR050852">
    <property type="entry name" value="Queuine_tRNA-ribosyltrfase"/>
</dbReference>
<feature type="compositionally biased region" description="Basic and acidic residues" evidence="1">
    <location>
        <begin position="491"/>
        <end position="500"/>
    </location>
</feature>
<dbReference type="InterPro" id="IPR036511">
    <property type="entry name" value="TGT-like_sf"/>
</dbReference>
<dbReference type="PANTHER" id="PTHR46064:SF1">
    <property type="entry name" value="QUEUINE TRNA-RIBOSYLTRANSFERASE ACCESSORY SUBUNIT 2"/>
    <property type="match status" value="1"/>
</dbReference>
<protein>
    <submittedName>
        <fullName evidence="3">tRNA-guanine(15) transglycosylase-like protein</fullName>
    </submittedName>
</protein>
<proteinExistence type="predicted"/>
<reference evidence="3 4" key="1">
    <citation type="submission" date="2016-07" db="EMBL/GenBank/DDBJ databases">
        <title>Pervasive Adenine N6-methylation of Active Genes in Fungi.</title>
        <authorList>
            <consortium name="DOE Joint Genome Institute"/>
            <person name="Mondo S.J."/>
            <person name="Dannebaum R.O."/>
            <person name="Kuo R.C."/>
            <person name="Labutti K."/>
            <person name="Haridas S."/>
            <person name="Kuo A."/>
            <person name="Salamov A."/>
            <person name="Ahrendt S.R."/>
            <person name="Lipzen A."/>
            <person name="Sullivan W."/>
            <person name="Andreopoulos W.B."/>
            <person name="Clum A."/>
            <person name="Lindquist E."/>
            <person name="Daum C."/>
            <person name="Ramamoorthy G.K."/>
            <person name="Gryganskyi A."/>
            <person name="Culley D."/>
            <person name="Magnuson J.K."/>
            <person name="James T.Y."/>
            <person name="O'Malley M.A."/>
            <person name="Stajich J.E."/>
            <person name="Spatafora J.W."/>
            <person name="Visel A."/>
            <person name="Grigoriev I.V."/>
        </authorList>
    </citation>
    <scope>NUCLEOTIDE SEQUENCE [LARGE SCALE GENOMIC DNA]</scope>
    <source>
        <strain evidence="3 4">PL171</strain>
    </source>
</reference>
<dbReference type="NCBIfam" id="TIGR00449">
    <property type="entry name" value="tgt_general"/>
    <property type="match status" value="1"/>
</dbReference>
<evidence type="ECO:0000256" key="1">
    <source>
        <dbReference type="SAM" id="MobiDB-lite"/>
    </source>
</evidence>
<dbReference type="InterPro" id="IPR002616">
    <property type="entry name" value="tRNA_ribo_trans-like"/>
</dbReference>
<dbReference type="PANTHER" id="PTHR46064">
    <property type="entry name" value="QUEUINE TRNA-RIBOSYLTRANSFERASE ACCESSORY SUBUNIT 2"/>
    <property type="match status" value="1"/>
</dbReference>
<dbReference type="GO" id="GO:0006400">
    <property type="term" value="P:tRNA modification"/>
    <property type="evidence" value="ECO:0007669"/>
    <property type="project" value="InterPro"/>
</dbReference>
<feature type="region of interest" description="Disordered" evidence="1">
    <location>
        <begin position="1"/>
        <end position="40"/>
    </location>
</feature>
<evidence type="ECO:0000313" key="4">
    <source>
        <dbReference type="Proteomes" id="UP000193411"/>
    </source>
</evidence>